<protein>
    <submittedName>
        <fullName evidence="1">Uncharacterized protein</fullName>
    </submittedName>
</protein>
<proteinExistence type="predicted"/>
<name>A0ACC0KML2_CHOFU</name>
<reference evidence="1 2" key="1">
    <citation type="journal article" date="2022" name="Genome Biol. Evol.">
        <title>The Spruce Budworm Genome: Reconstructing the Evolutionary History of Antifreeze Proteins.</title>
        <authorList>
            <person name="Beliveau C."/>
            <person name="Gagne P."/>
            <person name="Picq S."/>
            <person name="Vernygora O."/>
            <person name="Keeling C.I."/>
            <person name="Pinkney K."/>
            <person name="Doucet D."/>
            <person name="Wen F."/>
            <person name="Johnston J.S."/>
            <person name="Maaroufi H."/>
            <person name="Boyle B."/>
            <person name="Laroche J."/>
            <person name="Dewar K."/>
            <person name="Juretic N."/>
            <person name="Blackburn G."/>
            <person name="Nisole A."/>
            <person name="Brunet B."/>
            <person name="Brandao M."/>
            <person name="Lumley L."/>
            <person name="Duan J."/>
            <person name="Quan G."/>
            <person name="Lucarotti C.J."/>
            <person name="Roe A.D."/>
            <person name="Sperling F.A.H."/>
            <person name="Levesque R.C."/>
            <person name="Cusson M."/>
        </authorList>
    </citation>
    <scope>NUCLEOTIDE SEQUENCE [LARGE SCALE GENOMIC DNA]</scope>
    <source>
        <strain evidence="1">Glfc:IPQL:Cfum</strain>
    </source>
</reference>
<gene>
    <name evidence="1" type="ORF">MSG28_012034</name>
</gene>
<evidence type="ECO:0000313" key="2">
    <source>
        <dbReference type="Proteomes" id="UP001064048"/>
    </source>
</evidence>
<dbReference type="Proteomes" id="UP001064048">
    <property type="component" value="Chromosome 20"/>
</dbReference>
<dbReference type="EMBL" id="CM046120">
    <property type="protein sequence ID" value="KAI8437816.1"/>
    <property type="molecule type" value="Genomic_DNA"/>
</dbReference>
<sequence length="186" mass="20129">MSPLEVLTELQRIPNRSKAPSDQKSDGSRDIPGAFRQRGMLVQIVLTALTATVLAPCVLQRACPTRAPRPPSSVCMHRFEGPPYASLCPRSMALMLVQIAATLLAAVLLAPCVLQRVCPRRPPRPPAGVCMHRFKKPKYTLKNLRIRNDNVVAGCDASALISAGGCGGARVSTHRRRVACLSLLSR</sequence>
<organism evidence="1 2">
    <name type="scientific">Choristoneura fumiferana</name>
    <name type="common">Spruce budworm moth</name>
    <name type="synonym">Archips fumiferana</name>
    <dbReference type="NCBI Taxonomy" id="7141"/>
    <lineage>
        <taxon>Eukaryota</taxon>
        <taxon>Metazoa</taxon>
        <taxon>Ecdysozoa</taxon>
        <taxon>Arthropoda</taxon>
        <taxon>Hexapoda</taxon>
        <taxon>Insecta</taxon>
        <taxon>Pterygota</taxon>
        <taxon>Neoptera</taxon>
        <taxon>Endopterygota</taxon>
        <taxon>Lepidoptera</taxon>
        <taxon>Glossata</taxon>
        <taxon>Ditrysia</taxon>
        <taxon>Tortricoidea</taxon>
        <taxon>Tortricidae</taxon>
        <taxon>Tortricinae</taxon>
        <taxon>Choristoneura</taxon>
    </lineage>
</organism>
<evidence type="ECO:0000313" key="1">
    <source>
        <dbReference type="EMBL" id="KAI8437816.1"/>
    </source>
</evidence>
<comment type="caution">
    <text evidence="1">The sequence shown here is derived from an EMBL/GenBank/DDBJ whole genome shotgun (WGS) entry which is preliminary data.</text>
</comment>
<keyword evidence="2" id="KW-1185">Reference proteome</keyword>
<accession>A0ACC0KML2</accession>